<keyword evidence="7 11" id="KW-0285">Flavoprotein</keyword>
<comment type="catalytic activity">
    <reaction evidence="1">
        <text>(S)-dihydroorotate + fumarate = orotate + succinate</text>
        <dbReference type="Rhea" id="RHEA:30059"/>
        <dbReference type="ChEBI" id="CHEBI:29806"/>
        <dbReference type="ChEBI" id="CHEBI:30031"/>
        <dbReference type="ChEBI" id="CHEBI:30839"/>
        <dbReference type="ChEBI" id="CHEBI:30864"/>
        <dbReference type="EC" id="1.3.98.1"/>
    </reaction>
</comment>
<dbReference type="Proteomes" id="UP000829817">
    <property type="component" value="Chromosome"/>
</dbReference>
<accession>A0ABY4DSB8</accession>
<evidence type="ECO:0000256" key="11">
    <source>
        <dbReference type="HAMAP-Rule" id="MF_00224"/>
    </source>
</evidence>
<dbReference type="EMBL" id="CP091508">
    <property type="protein sequence ID" value="UOO81920.1"/>
    <property type="molecule type" value="Genomic_DNA"/>
</dbReference>
<evidence type="ECO:0000256" key="3">
    <source>
        <dbReference type="ARBA" id="ARBA00004725"/>
    </source>
</evidence>
<comment type="subunit">
    <text evidence="5">Homodimer.</text>
</comment>
<keyword evidence="14" id="KW-1185">Reference proteome</keyword>
<proteinExistence type="inferred from homology"/>
<comment type="pathway">
    <text evidence="3 11">Pyrimidine metabolism; UMP biosynthesis via de novo pathway.</text>
</comment>
<feature type="domain" description="Dihydroorotate dehydrogenase catalytic" evidence="12">
    <location>
        <begin position="5"/>
        <end position="294"/>
    </location>
</feature>
<dbReference type="Gene3D" id="2.30.26.10">
    <property type="entry name" value="Dihydroorotate Dehydrogenase A, chain A, domain 2"/>
    <property type="match status" value="1"/>
</dbReference>
<feature type="binding site" evidence="11">
    <location>
        <position position="222"/>
    </location>
    <ligand>
        <name>FMN</name>
        <dbReference type="ChEBI" id="CHEBI:58210"/>
    </ligand>
</feature>
<feature type="binding site" evidence="11">
    <location>
        <position position="193"/>
    </location>
    <ligand>
        <name>FMN</name>
        <dbReference type="ChEBI" id="CHEBI:58210"/>
    </ligand>
</feature>
<dbReference type="RefSeq" id="WP_244785182.1">
    <property type="nucleotide sequence ID" value="NZ_CP091508.1"/>
</dbReference>
<dbReference type="InterPro" id="IPR013785">
    <property type="entry name" value="Aldolase_TIM"/>
</dbReference>
<dbReference type="Gene3D" id="3.20.20.70">
    <property type="entry name" value="Aldolase class I"/>
    <property type="match status" value="1"/>
</dbReference>
<dbReference type="SUPFAM" id="SSF51395">
    <property type="entry name" value="FMN-linked oxidoreductases"/>
    <property type="match status" value="1"/>
</dbReference>
<evidence type="ECO:0000259" key="12">
    <source>
        <dbReference type="Pfam" id="PF01180"/>
    </source>
</evidence>
<dbReference type="InterPro" id="IPR001295">
    <property type="entry name" value="Dihydroorotate_DH_CS"/>
</dbReference>
<protein>
    <recommendedName>
        <fullName evidence="11">Dihydroorotate dehydrogenase</fullName>
        <shortName evidence="11">DHOD</shortName>
        <shortName evidence="11">DHODase</shortName>
        <shortName evidence="11">DHOdehase</shortName>
        <ecNumber evidence="11">1.3.-.-</ecNumber>
    </recommendedName>
</protein>
<comment type="function">
    <text evidence="11">Catalyzes the conversion of dihydroorotate to orotate.</text>
</comment>
<evidence type="ECO:0000256" key="5">
    <source>
        <dbReference type="ARBA" id="ARBA00011738"/>
    </source>
</evidence>
<comment type="caution">
    <text evidence="11">Lacks conserved residue(s) required for the propagation of feature annotation.</text>
</comment>
<organism evidence="13 14">
    <name type="scientific">Uruburuella testudinis</name>
    <dbReference type="NCBI Taxonomy" id="1282863"/>
    <lineage>
        <taxon>Bacteria</taxon>
        <taxon>Pseudomonadati</taxon>
        <taxon>Pseudomonadota</taxon>
        <taxon>Betaproteobacteria</taxon>
        <taxon>Neisseriales</taxon>
        <taxon>Neisseriaceae</taxon>
        <taxon>Uruburuella</taxon>
    </lineage>
</organism>
<name>A0ABY4DSB8_9NEIS</name>
<dbReference type="HAMAP" id="MF_00224">
    <property type="entry name" value="DHO_dh_type1"/>
    <property type="match status" value="1"/>
</dbReference>
<feature type="active site" description="Nucleophile" evidence="11">
    <location>
        <position position="131"/>
    </location>
</feature>
<evidence type="ECO:0000313" key="13">
    <source>
        <dbReference type="EMBL" id="UOO81920.1"/>
    </source>
</evidence>
<feature type="binding site" evidence="11">
    <location>
        <position position="45"/>
    </location>
    <ligand>
        <name>substrate</name>
    </ligand>
</feature>
<keyword evidence="9 11" id="KW-0665">Pyrimidine biosynthesis</keyword>
<dbReference type="EC" id="1.3.-.-" evidence="11"/>
<dbReference type="InterPro" id="IPR012135">
    <property type="entry name" value="Dihydroorotate_DH_1_2"/>
</dbReference>
<evidence type="ECO:0000256" key="9">
    <source>
        <dbReference type="ARBA" id="ARBA00022975"/>
    </source>
</evidence>
<evidence type="ECO:0000256" key="1">
    <source>
        <dbReference type="ARBA" id="ARBA00001694"/>
    </source>
</evidence>
<keyword evidence="10 11" id="KW-0560">Oxidoreductase</keyword>
<feature type="binding site" evidence="11">
    <location>
        <begin position="45"/>
        <end position="46"/>
    </location>
    <ligand>
        <name>FMN</name>
        <dbReference type="ChEBI" id="CHEBI:58210"/>
    </ligand>
</feature>
<feature type="binding site" evidence="11">
    <location>
        <position position="128"/>
    </location>
    <ligand>
        <name>FMN</name>
        <dbReference type="ChEBI" id="CHEBI:58210"/>
    </ligand>
</feature>
<dbReference type="CDD" id="cd04741">
    <property type="entry name" value="DHOD_1A_like"/>
    <property type="match status" value="1"/>
</dbReference>
<sequence>MISTRTHIAGFNFDNCIMNAAGVYDYSAEELDAVQQSAAATFVTKSATLVPREGNPEPRYCNTPYGSINSMGLPNFGLAYYLDYVSAAQRQVPGKTYFVSLTGFNVEEDIALLRQVQASDFEGIVELNLSCPNVPGKPQTGYDFEAVTRILEAVFDLYRAPLGIKLPPYFDLVHFDQIAAILNRFPLAYVNSVNSIGNGLCVDAAAESVLIKPKQGFGGIGGAYLKPTALANVFAFRQRLNSSIQIIGTGGVQNGTDVFEHILCGADMVQVGTVLHQEGVAVFERLTRELKAVMAQKGYGGIDEFKGRLKTL</sequence>
<dbReference type="PANTHER" id="PTHR48109:SF1">
    <property type="entry name" value="DIHYDROOROTATE DEHYDROGENASE (FUMARATE)"/>
    <property type="match status" value="1"/>
</dbReference>
<dbReference type="InterPro" id="IPR005720">
    <property type="entry name" value="Dihydroorotate_DH_cat"/>
</dbReference>
<evidence type="ECO:0000256" key="10">
    <source>
        <dbReference type="ARBA" id="ARBA00023002"/>
    </source>
</evidence>
<evidence type="ECO:0000256" key="8">
    <source>
        <dbReference type="ARBA" id="ARBA00022643"/>
    </source>
</evidence>
<evidence type="ECO:0000256" key="6">
    <source>
        <dbReference type="ARBA" id="ARBA00022490"/>
    </source>
</evidence>
<dbReference type="PIRSF" id="PIRSF000164">
    <property type="entry name" value="DHO_oxidase"/>
    <property type="match status" value="1"/>
</dbReference>
<reference evidence="13 14" key="1">
    <citation type="journal article" date="2022" name="Res Sq">
        <title>Evolution of multicellular longitudinally dividing oral cavity symbionts (Neisseriaceae).</title>
        <authorList>
            <person name="Nyongesa S."/>
            <person name="Weber P."/>
            <person name="Bernet E."/>
            <person name="Pullido F."/>
            <person name="Nieckarz M."/>
            <person name="Delaby M."/>
            <person name="Nieves C."/>
            <person name="Viehboeck T."/>
            <person name="Krause N."/>
            <person name="Rivera-Millot A."/>
            <person name="Nakamura A."/>
            <person name="Vischer N."/>
            <person name="VanNieuwenhze M."/>
            <person name="Brun Y."/>
            <person name="Cava F."/>
            <person name="Bulgheresi S."/>
            <person name="Veyrier F."/>
        </authorList>
    </citation>
    <scope>NUCLEOTIDE SEQUENCE [LARGE SCALE GENOMIC DNA]</scope>
    <source>
        <strain evidence="13 14">CCUG 63373m</strain>
    </source>
</reference>
<feature type="binding site" evidence="11">
    <location>
        <begin position="194"/>
        <end position="195"/>
    </location>
    <ligand>
        <name>substrate</name>
    </ligand>
</feature>
<dbReference type="GO" id="GO:1990663">
    <property type="term" value="F:dihydroorotate dehydrogenase (fumarate) activity"/>
    <property type="evidence" value="ECO:0007669"/>
    <property type="project" value="UniProtKB-EC"/>
</dbReference>
<feature type="binding site" evidence="11">
    <location>
        <position position="165"/>
    </location>
    <ligand>
        <name>FMN</name>
        <dbReference type="ChEBI" id="CHEBI:58210"/>
    </ligand>
</feature>
<feature type="binding site" evidence="11">
    <location>
        <begin position="250"/>
        <end position="251"/>
    </location>
    <ligand>
        <name>FMN</name>
        <dbReference type="ChEBI" id="CHEBI:58210"/>
    </ligand>
</feature>
<dbReference type="PROSITE" id="PS00911">
    <property type="entry name" value="DHODEHASE_1"/>
    <property type="match status" value="1"/>
</dbReference>
<dbReference type="PROSITE" id="PS00912">
    <property type="entry name" value="DHODEHASE_2"/>
    <property type="match status" value="1"/>
</dbReference>
<comment type="catalytic activity">
    <reaction evidence="11">
        <text>(S)-dihydroorotate + A = orotate + AH2</text>
        <dbReference type="Rhea" id="RHEA:18073"/>
        <dbReference type="ChEBI" id="CHEBI:13193"/>
        <dbReference type="ChEBI" id="CHEBI:17499"/>
        <dbReference type="ChEBI" id="CHEBI:30839"/>
        <dbReference type="ChEBI" id="CHEBI:30864"/>
    </reaction>
</comment>
<keyword evidence="6 11" id="KW-0963">Cytoplasm</keyword>
<dbReference type="InterPro" id="IPR024920">
    <property type="entry name" value="Dihydroorotate_DH_1"/>
</dbReference>
<evidence type="ECO:0000256" key="7">
    <source>
        <dbReference type="ARBA" id="ARBA00022630"/>
    </source>
</evidence>
<keyword evidence="8 11" id="KW-0288">FMN</keyword>
<dbReference type="NCBIfam" id="NF002702">
    <property type="entry name" value="PRK02506.1"/>
    <property type="match status" value="1"/>
</dbReference>
<evidence type="ECO:0000256" key="2">
    <source>
        <dbReference type="ARBA" id="ARBA00004496"/>
    </source>
</evidence>
<dbReference type="InterPro" id="IPR050074">
    <property type="entry name" value="DHO_dehydrogenase"/>
</dbReference>
<feature type="binding site" evidence="11">
    <location>
        <position position="128"/>
    </location>
    <ligand>
        <name>substrate</name>
    </ligand>
</feature>
<evidence type="ECO:0000256" key="4">
    <source>
        <dbReference type="ARBA" id="ARBA00008008"/>
    </source>
</evidence>
<dbReference type="InterPro" id="IPR023359">
    <property type="entry name" value="Dihydro_DH_chainA_dom2"/>
</dbReference>
<comment type="similarity">
    <text evidence="4 11">Belongs to the dihydroorotate dehydrogenase family. Type 1 subfamily.</text>
</comment>
<dbReference type="PANTHER" id="PTHR48109">
    <property type="entry name" value="DIHYDROOROTATE DEHYDROGENASE (QUINONE), MITOCHONDRIAL-RELATED"/>
    <property type="match status" value="1"/>
</dbReference>
<comment type="subcellular location">
    <subcellularLocation>
        <location evidence="2 11">Cytoplasm</location>
    </subcellularLocation>
</comment>
<evidence type="ECO:0000313" key="14">
    <source>
        <dbReference type="Proteomes" id="UP000829817"/>
    </source>
</evidence>
<comment type="cofactor">
    <cofactor evidence="11">
        <name>FMN</name>
        <dbReference type="ChEBI" id="CHEBI:58210"/>
    </cofactor>
    <text evidence="11">Binds 1 FMN per subunit.</text>
</comment>
<dbReference type="Pfam" id="PF01180">
    <property type="entry name" value="DHO_dh"/>
    <property type="match status" value="1"/>
</dbReference>
<feature type="binding site" evidence="11">
    <location>
        <begin position="272"/>
        <end position="273"/>
    </location>
    <ligand>
        <name>FMN</name>
        <dbReference type="ChEBI" id="CHEBI:58210"/>
    </ligand>
</feature>
<dbReference type="InterPro" id="IPR033886">
    <property type="entry name" value="DHOD_1A"/>
</dbReference>
<feature type="binding site" evidence="11">
    <location>
        <begin position="69"/>
        <end position="73"/>
    </location>
    <ligand>
        <name>substrate</name>
    </ligand>
</feature>
<gene>
    <name evidence="11" type="primary">pyrD</name>
    <name evidence="13" type="ORF">LVJ83_00100</name>
</gene>